<evidence type="ECO:0000313" key="2">
    <source>
        <dbReference type="EMBL" id="PWO01115.1"/>
    </source>
</evidence>
<protein>
    <recommendedName>
        <fullName evidence="1">Luciferase domain-containing protein</fullName>
    </recommendedName>
</protein>
<feature type="domain" description="Luciferase" evidence="1">
    <location>
        <begin position="207"/>
        <end position="309"/>
    </location>
</feature>
<name>A0A316ZJ76_9BASI</name>
<dbReference type="RefSeq" id="XP_025601393.1">
    <property type="nucleotide sequence ID" value="XM_025741264.1"/>
</dbReference>
<dbReference type="InterPro" id="IPR048273">
    <property type="entry name" value="Luciferase"/>
</dbReference>
<evidence type="ECO:0000313" key="3">
    <source>
        <dbReference type="Proteomes" id="UP000245946"/>
    </source>
</evidence>
<dbReference type="EMBL" id="KZ819283">
    <property type="protein sequence ID" value="PWO01115.1"/>
    <property type="molecule type" value="Genomic_DNA"/>
</dbReference>
<dbReference type="Proteomes" id="UP000245946">
    <property type="component" value="Unassembled WGS sequence"/>
</dbReference>
<proteinExistence type="predicted"/>
<dbReference type="AlphaFoldDB" id="A0A316ZJ76"/>
<gene>
    <name evidence="2" type="ORF">FA09DRAFT_327078</name>
</gene>
<sequence>MSQPLLPQLTHALHHPRALPALLRTLHTRAPATSATLLSLLLSYLLNAAWLDYTLYRSLGTGGLAPGGVLGWLVHTFCLRPLAMARGREIDAKALPLADGELMGGRMTLEGLQERGTRPRTFGLMPHRQLEEGRKEGTEEYQAILAHLNHLAAHNTSLTRSLSVLEAHTAPSLQVTHAPAASRATSLSQLFLSGLHAPRSNASSFSREFAHLHAHDGSLHVVLAPQDAALLLERRWGELHRLAGVAYRGSWWPPVWLPMPISAAARWAYLHDKARKGEKAKILPPTYCLVYAPRSREEVESVKMVLNAAATFALGHPPQL</sequence>
<dbReference type="Pfam" id="PF17648">
    <property type="entry name" value="Luciferase"/>
    <property type="match status" value="1"/>
</dbReference>
<dbReference type="InterPro" id="IPR040841">
    <property type="entry name" value="Luciferase_dom"/>
</dbReference>
<dbReference type="OrthoDB" id="5358398at2759"/>
<evidence type="ECO:0000259" key="1">
    <source>
        <dbReference type="Pfam" id="PF17648"/>
    </source>
</evidence>
<organism evidence="2 3">
    <name type="scientific">Tilletiopsis washingtonensis</name>
    <dbReference type="NCBI Taxonomy" id="58919"/>
    <lineage>
        <taxon>Eukaryota</taxon>
        <taxon>Fungi</taxon>
        <taxon>Dikarya</taxon>
        <taxon>Basidiomycota</taxon>
        <taxon>Ustilaginomycotina</taxon>
        <taxon>Exobasidiomycetes</taxon>
        <taxon>Entylomatales</taxon>
        <taxon>Entylomatales incertae sedis</taxon>
        <taxon>Tilletiopsis</taxon>
    </lineage>
</organism>
<dbReference type="PANTHER" id="PTHR38695">
    <property type="entry name" value="AMINO ACID PERMEASE_ SLC12A DOMAIN-CONTAINING PROTEIN"/>
    <property type="match status" value="1"/>
</dbReference>
<keyword evidence="3" id="KW-1185">Reference proteome</keyword>
<reference evidence="2 3" key="1">
    <citation type="journal article" date="2018" name="Mol. Biol. Evol.">
        <title>Broad Genomic Sampling Reveals a Smut Pathogenic Ancestry of the Fungal Clade Ustilaginomycotina.</title>
        <authorList>
            <person name="Kijpornyongpan T."/>
            <person name="Mondo S.J."/>
            <person name="Barry K."/>
            <person name="Sandor L."/>
            <person name="Lee J."/>
            <person name="Lipzen A."/>
            <person name="Pangilinan J."/>
            <person name="LaButti K."/>
            <person name="Hainaut M."/>
            <person name="Henrissat B."/>
            <person name="Grigoriev I.V."/>
            <person name="Spatafora J.W."/>
            <person name="Aime M.C."/>
        </authorList>
    </citation>
    <scope>NUCLEOTIDE SEQUENCE [LARGE SCALE GENOMIC DNA]</scope>
    <source>
        <strain evidence="2 3">MCA 4186</strain>
    </source>
</reference>
<dbReference type="STRING" id="58919.A0A316ZJ76"/>
<dbReference type="GeneID" id="37268808"/>
<accession>A0A316ZJ76</accession>
<dbReference type="PANTHER" id="PTHR38695:SF1">
    <property type="entry name" value="AMINO ACID PERMEASE_ SLC12A DOMAIN-CONTAINING PROTEIN"/>
    <property type="match status" value="1"/>
</dbReference>